<organism evidence="1 2">
    <name type="scientific">Hebeloma cylindrosporum</name>
    <dbReference type="NCBI Taxonomy" id="76867"/>
    <lineage>
        <taxon>Eukaryota</taxon>
        <taxon>Fungi</taxon>
        <taxon>Dikarya</taxon>
        <taxon>Basidiomycota</taxon>
        <taxon>Agaricomycotina</taxon>
        <taxon>Agaricomycetes</taxon>
        <taxon>Agaricomycetidae</taxon>
        <taxon>Agaricales</taxon>
        <taxon>Agaricineae</taxon>
        <taxon>Hymenogastraceae</taxon>
        <taxon>Hebeloma</taxon>
    </lineage>
</organism>
<dbReference type="OrthoDB" id="3365698at2759"/>
<dbReference type="EMBL" id="KN831777">
    <property type="protein sequence ID" value="KIM42623.1"/>
    <property type="molecule type" value="Genomic_DNA"/>
</dbReference>
<evidence type="ECO:0000313" key="2">
    <source>
        <dbReference type="Proteomes" id="UP000053424"/>
    </source>
</evidence>
<protein>
    <submittedName>
        <fullName evidence="1">Uncharacterized protein</fullName>
    </submittedName>
</protein>
<accession>A0A0C2XYD8</accession>
<name>A0A0C2XYD8_HEBCY</name>
<dbReference type="AlphaFoldDB" id="A0A0C2XYD8"/>
<sequence>MASCSPMEALYYALQLQESLEQMKYVTTPRLPEDEVHSLEQTLRASLILVERLKNEFRWINRIPQAILIRIFLLVRGDPIFDTFEPLYPSHDDHDCGIRWIFITHVCKHWRAIAHDTPILWNRINVLDNPTIVQFFLDKSLPLPLNVSFGRWPKDIVHHAIDSRKAIHALQLVRQNMDRVEALRLFSTYPAGDILHADNFSRFVVPDLSITRRPSEPQSPPSNGGGDLFSEFFSTPMPTLQKLSLHGSPISSFLRSSVLPTNITHLALYEQPEWNENQSNHFNDLDQVLDLLRAISDTLQNLILVRAGPRSDLLVGATKRKDSSKRQTVILSSLTSLEIGDWPTGGHIAHFLAHLKIPGGAKRCIWGRNLKYLSSTLFSIDRDTACTKRRGWDSDVKRVVITCAPGGNMVGICKGTVYIQGDMDFQTIYPLFRDLPHVFTHVEELCLTPTPQQVLPSSDEYKLLFEVLPNIRCLSINDMDVGMILQALGVFIRRTDDVVHEVVLPELREVIIRYSALNPSVDGHLKDGLGVAYQNSVLSSIIGLAKVAQIRAKDECPLERVSMDWGSRSSSVQDNDDFLDVISRLERYVERVDFELRDDGQHVKGGVGLVSTILEGMWPTIASKGMFLVWALW</sequence>
<dbReference type="Gene3D" id="1.20.1280.50">
    <property type="match status" value="1"/>
</dbReference>
<dbReference type="Proteomes" id="UP000053424">
    <property type="component" value="Unassembled WGS sequence"/>
</dbReference>
<proteinExistence type="predicted"/>
<dbReference type="HOGENOM" id="CLU_432154_0_0_1"/>
<evidence type="ECO:0000313" key="1">
    <source>
        <dbReference type="EMBL" id="KIM42623.1"/>
    </source>
</evidence>
<reference evidence="1 2" key="1">
    <citation type="submission" date="2014-04" db="EMBL/GenBank/DDBJ databases">
        <authorList>
            <consortium name="DOE Joint Genome Institute"/>
            <person name="Kuo A."/>
            <person name="Gay G."/>
            <person name="Dore J."/>
            <person name="Kohler A."/>
            <person name="Nagy L.G."/>
            <person name="Floudas D."/>
            <person name="Copeland A."/>
            <person name="Barry K.W."/>
            <person name="Cichocki N."/>
            <person name="Veneault-Fourrey C."/>
            <person name="LaButti K."/>
            <person name="Lindquist E.A."/>
            <person name="Lipzen A."/>
            <person name="Lundell T."/>
            <person name="Morin E."/>
            <person name="Murat C."/>
            <person name="Sun H."/>
            <person name="Tunlid A."/>
            <person name="Henrissat B."/>
            <person name="Grigoriev I.V."/>
            <person name="Hibbett D.S."/>
            <person name="Martin F."/>
            <person name="Nordberg H.P."/>
            <person name="Cantor M.N."/>
            <person name="Hua S.X."/>
        </authorList>
    </citation>
    <scope>NUCLEOTIDE SEQUENCE [LARGE SCALE GENOMIC DNA]</scope>
    <source>
        <strain evidence="2">h7</strain>
    </source>
</reference>
<gene>
    <name evidence="1" type="ORF">M413DRAFT_120810</name>
</gene>
<reference evidence="2" key="2">
    <citation type="submission" date="2015-01" db="EMBL/GenBank/DDBJ databases">
        <title>Evolutionary Origins and Diversification of the Mycorrhizal Mutualists.</title>
        <authorList>
            <consortium name="DOE Joint Genome Institute"/>
            <consortium name="Mycorrhizal Genomics Consortium"/>
            <person name="Kohler A."/>
            <person name="Kuo A."/>
            <person name="Nagy L.G."/>
            <person name="Floudas D."/>
            <person name="Copeland A."/>
            <person name="Barry K.W."/>
            <person name="Cichocki N."/>
            <person name="Veneault-Fourrey C."/>
            <person name="LaButti K."/>
            <person name="Lindquist E.A."/>
            <person name="Lipzen A."/>
            <person name="Lundell T."/>
            <person name="Morin E."/>
            <person name="Murat C."/>
            <person name="Riley R."/>
            <person name="Ohm R."/>
            <person name="Sun H."/>
            <person name="Tunlid A."/>
            <person name="Henrissat B."/>
            <person name="Grigoriev I.V."/>
            <person name="Hibbett D.S."/>
            <person name="Martin F."/>
        </authorList>
    </citation>
    <scope>NUCLEOTIDE SEQUENCE [LARGE SCALE GENOMIC DNA]</scope>
    <source>
        <strain evidence="2">h7</strain>
    </source>
</reference>
<keyword evidence="2" id="KW-1185">Reference proteome</keyword>
<dbReference type="STRING" id="686832.A0A0C2XYD8"/>